<dbReference type="Proteomes" id="UP000552644">
    <property type="component" value="Unassembled WGS sequence"/>
</dbReference>
<dbReference type="EMBL" id="JACHJP010000009">
    <property type="protein sequence ID" value="MBB4919323.1"/>
    <property type="molecule type" value="Genomic_DNA"/>
</dbReference>
<feature type="binding site" evidence="10">
    <location>
        <position position="164"/>
    </location>
    <ligand>
        <name>FAD</name>
        <dbReference type="ChEBI" id="CHEBI:57692"/>
    </ligand>
</feature>
<evidence type="ECO:0000256" key="4">
    <source>
        <dbReference type="ARBA" id="ARBA00022741"/>
    </source>
</evidence>
<dbReference type="PIRSF" id="PIRSF000196">
    <property type="entry name" value="Pro_dehydrog"/>
    <property type="match status" value="1"/>
</dbReference>
<dbReference type="AlphaFoldDB" id="A0A7W7QTA2"/>
<dbReference type="EC" id="1.5.5.2" evidence="2"/>
<gene>
    <name evidence="12" type="ORF">FHS44_006465</name>
</gene>
<evidence type="ECO:0000256" key="6">
    <source>
        <dbReference type="ARBA" id="ARBA00023002"/>
    </source>
</evidence>
<reference evidence="12 13" key="1">
    <citation type="submission" date="2020-08" db="EMBL/GenBank/DDBJ databases">
        <title>Genomic Encyclopedia of Type Strains, Phase III (KMG-III): the genomes of soil and plant-associated and newly described type strains.</title>
        <authorList>
            <person name="Whitman W."/>
        </authorList>
    </citation>
    <scope>NUCLEOTIDE SEQUENCE [LARGE SCALE GENOMIC DNA]</scope>
    <source>
        <strain evidence="12 13">CECT 8840</strain>
    </source>
</reference>
<evidence type="ECO:0000256" key="5">
    <source>
        <dbReference type="ARBA" id="ARBA00022827"/>
    </source>
</evidence>
<keyword evidence="13" id="KW-1185">Reference proteome</keyword>
<feature type="binding site" evidence="10">
    <location>
        <position position="136"/>
    </location>
    <ligand>
        <name>FAD</name>
        <dbReference type="ChEBI" id="CHEBI:57692"/>
    </ligand>
</feature>
<evidence type="ECO:0000259" key="11">
    <source>
        <dbReference type="Pfam" id="PF01619"/>
    </source>
</evidence>
<feature type="binding site" evidence="9">
    <location>
        <position position="98"/>
    </location>
    <ligand>
        <name>substrate</name>
    </ligand>
</feature>
<comment type="caution">
    <text evidence="12">The sequence shown here is derived from an EMBL/GenBank/DDBJ whole genome shotgun (WGS) entry which is preliminary data.</text>
</comment>
<evidence type="ECO:0000313" key="13">
    <source>
        <dbReference type="Proteomes" id="UP000552644"/>
    </source>
</evidence>
<accession>A0A7W7QTA2</accession>
<feature type="binding site" evidence="10">
    <location>
        <begin position="227"/>
        <end position="228"/>
    </location>
    <ligand>
        <name>FAD</name>
        <dbReference type="ChEBI" id="CHEBI:57692"/>
    </ligand>
</feature>
<dbReference type="PANTHER" id="PTHR13914:SF0">
    <property type="entry name" value="PROLINE DEHYDROGENASE 1, MITOCHONDRIAL"/>
    <property type="match status" value="1"/>
</dbReference>
<dbReference type="InterPro" id="IPR008219">
    <property type="entry name" value="PRODH_bac_arc"/>
</dbReference>
<dbReference type="Gene3D" id="3.20.20.220">
    <property type="match status" value="1"/>
</dbReference>
<dbReference type="InterPro" id="IPR029041">
    <property type="entry name" value="FAD-linked_oxidoreductase-like"/>
</dbReference>
<evidence type="ECO:0000256" key="8">
    <source>
        <dbReference type="ARBA" id="ARBA00048779"/>
    </source>
</evidence>
<dbReference type="InterPro" id="IPR002872">
    <property type="entry name" value="Proline_DH_dom"/>
</dbReference>
<organism evidence="12 13">
    <name type="scientific">Streptosporangium saharense</name>
    <dbReference type="NCBI Taxonomy" id="1706840"/>
    <lineage>
        <taxon>Bacteria</taxon>
        <taxon>Bacillati</taxon>
        <taxon>Actinomycetota</taxon>
        <taxon>Actinomycetes</taxon>
        <taxon>Streptosporangiales</taxon>
        <taxon>Streptosporangiaceae</taxon>
        <taxon>Streptosporangium</taxon>
    </lineage>
</organism>
<dbReference type="SUPFAM" id="SSF51730">
    <property type="entry name" value="FAD-linked oxidoreductase"/>
    <property type="match status" value="1"/>
</dbReference>
<keyword evidence="5 10" id="KW-0274">FAD</keyword>
<comment type="catalytic activity">
    <reaction evidence="8">
        <text>L-proline + a quinone = (S)-1-pyrroline-5-carboxylate + a quinol + H(+)</text>
        <dbReference type="Rhea" id="RHEA:23784"/>
        <dbReference type="ChEBI" id="CHEBI:15378"/>
        <dbReference type="ChEBI" id="CHEBI:17388"/>
        <dbReference type="ChEBI" id="CHEBI:24646"/>
        <dbReference type="ChEBI" id="CHEBI:60039"/>
        <dbReference type="ChEBI" id="CHEBI:132124"/>
        <dbReference type="EC" id="1.5.5.2"/>
    </reaction>
</comment>
<feature type="binding site" evidence="10">
    <location>
        <begin position="188"/>
        <end position="190"/>
    </location>
    <ligand>
        <name>FAD</name>
        <dbReference type="ChEBI" id="CHEBI:57692"/>
    </ligand>
</feature>
<keyword evidence="4 10" id="KW-0547">Nucleotide-binding</keyword>
<keyword evidence="7" id="KW-0642">Proline metabolism</keyword>
<evidence type="ECO:0000256" key="7">
    <source>
        <dbReference type="ARBA" id="ARBA00023062"/>
    </source>
</evidence>
<dbReference type="GO" id="GO:0004657">
    <property type="term" value="F:proline dehydrogenase activity"/>
    <property type="evidence" value="ECO:0007669"/>
    <property type="project" value="UniProtKB-EC"/>
</dbReference>
<proteinExistence type="predicted"/>
<dbReference type="InterPro" id="IPR015659">
    <property type="entry name" value="Proline_oxidase"/>
</dbReference>
<protein>
    <recommendedName>
        <fullName evidence="2">proline dehydrogenase</fullName>
        <ecNumber evidence="2">1.5.5.2</ecNumber>
    </recommendedName>
</protein>
<evidence type="ECO:0000256" key="1">
    <source>
        <dbReference type="ARBA" id="ARBA00004739"/>
    </source>
</evidence>
<feature type="binding site" evidence="9">
    <location>
        <position position="290"/>
    </location>
    <ligand>
        <name>substrate</name>
    </ligand>
</feature>
<evidence type="ECO:0000313" key="12">
    <source>
        <dbReference type="EMBL" id="MBB4919323.1"/>
    </source>
</evidence>
<dbReference type="Pfam" id="PF01619">
    <property type="entry name" value="Pro_dh"/>
    <property type="match status" value="1"/>
</dbReference>
<comment type="cofactor">
    <cofactor evidence="10">
        <name>FAD</name>
        <dbReference type="ChEBI" id="CHEBI:57692"/>
    </cofactor>
    <text evidence="10">Binds 1 FAD per subunit.</text>
</comment>
<dbReference type="RefSeq" id="WP_184721438.1">
    <property type="nucleotide sequence ID" value="NZ_JACHJP010000009.1"/>
</dbReference>
<evidence type="ECO:0000256" key="9">
    <source>
        <dbReference type="PIRSR" id="PIRSR000196-1"/>
    </source>
</evidence>
<dbReference type="GO" id="GO:0000166">
    <property type="term" value="F:nucleotide binding"/>
    <property type="evidence" value="ECO:0007669"/>
    <property type="project" value="UniProtKB-KW"/>
</dbReference>
<feature type="domain" description="Proline dehydrogenase" evidence="11">
    <location>
        <begin position="42"/>
        <end position="300"/>
    </location>
</feature>
<comment type="pathway">
    <text evidence="1">Amino-acid degradation; L-proline degradation into L-glutamate; L-glutamate from L-proline: step 1/2.</text>
</comment>
<sequence>MLGSLLLAGSRLPLVRRAVSGVPLTRKVVDRFVAGEDVQQAVTAIRRLTDTGLAVTIDHLGEETRDSDAAAATADAYVVLLDALSELGLGSRAEVSVKLSAVGQALGADGDKIALENARRICEAAAAVGSNVTFDMEDHTTVDSTLSILRAVRGDFPSTGVALQSYLFRTEEDCRDLSHEGSRVRLVKGAYAEPASVAHQDKGEVDKAYVRCLRILMAGQGYPMVATHDDRLISITETLADRFGRSRGGYEYQMLYGIRTDKQQALAGAGHTMRVYIPYGDDWYGYFMRRLAERPANIAFFLRALIGGK</sequence>
<dbReference type="GO" id="GO:0010133">
    <property type="term" value="P:L-proline catabolic process to L-glutamate"/>
    <property type="evidence" value="ECO:0007669"/>
    <property type="project" value="UniProtKB-UniPathway"/>
</dbReference>
<feature type="binding site" evidence="9">
    <location>
        <position position="289"/>
    </location>
    <ligand>
        <name>substrate</name>
    </ligand>
</feature>
<evidence type="ECO:0000256" key="10">
    <source>
        <dbReference type="PIRSR" id="PIRSR000196-2"/>
    </source>
</evidence>
<dbReference type="PANTHER" id="PTHR13914">
    <property type="entry name" value="PROLINE OXIDASE"/>
    <property type="match status" value="1"/>
</dbReference>
<dbReference type="UniPathway" id="UPA00261">
    <property type="reaction ID" value="UER00373"/>
</dbReference>
<keyword evidence="6 12" id="KW-0560">Oxidoreductase</keyword>
<feature type="binding site" evidence="10">
    <location>
        <position position="202"/>
    </location>
    <ligand>
        <name>FAD</name>
        <dbReference type="ChEBI" id="CHEBI:57692"/>
    </ligand>
</feature>
<evidence type="ECO:0000256" key="2">
    <source>
        <dbReference type="ARBA" id="ARBA00012695"/>
    </source>
</evidence>
<evidence type="ECO:0000256" key="3">
    <source>
        <dbReference type="ARBA" id="ARBA00022630"/>
    </source>
</evidence>
<name>A0A7W7QTA2_9ACTN</name>
<keyword evidence="3" id="KW-0285">Flavoprotein</keyword>